<dbReference type="Proteomes" id="UP000054018">
    <property type="component" value="Unassembled WGS sequence"/>
</dbReference>
<proteinExistence type="predicted"/>
<protein>
    <submittedName>
        <fullName evidence="1">Uncharacterized protein</fullName>
    </submittedName>
</protein>
<organism evidence="1 2">
    <name type="scientific">Pisolithus microcarpus 441</name>
    <dbReference type="NCBI Taxonomy" id="765257"/>
    <lineage>
        <taxon>Eukaryota</taxon>
        <taxon>Fungi</taxon>
        <taxon>Dikarya</taxon>
        <taxon>Basidiomycota</taxon>
        <taxon>Agaricomycotina</taxon>
        <taxon>Agaricomycetes</taxon>
        <taxon>Agaricomycetidae</taxon>
        <taxon>Boletales</taxon>
        <taxon>Sclerodermatineae</taxon>
        <taxon>Pisolithaceae</taxon>
        <taxon>Pisolithus</taxon>
    </lineage>
</organism>
<evidence type="ECO:0000313" key="2">
    <source>
        <dbReference type="Proteomes" id="UP000054018"/>
    </source>
</evidence>
<dbReference type="AlphaFoldDB" id="A0A0D0A521"/>
<sequence>MYCGWVSYNLETTRINVGNSHLRRTQQLGRTIRLVRDVALVYESIRRDVGRVVS</sequence>
<dbReference type="EMBL" id="KN833689">
    <property type="protein sequence ID" value="KIK29457.1"/>
    <property type="molecule type" value="Genomic_DNA"/>
</dbReference>
<name>A0A0D0A521_9AGAM</name>
<evidence type="ECO:0000313" key="1">
    <source>
        <dbReference type="EMBL" id="KIK29457.1"/>
    </source>
</evidence>
<reference evidence="1 2" key="1">
    <citation type="submission" date="2014-04" db="EMBL/GenBank/DDBJ databases">
        <authorList>
            <consortium name="DOE Joint Genome Institute"/>
            <person name="Kuo A."/>
            <person name="Kohler A."/>
            <person name="Costa M.D."/>
            <person name="Nagy L.G."/>
            <person name="Floudas D."/>
            <person name="Copeland A."/>
            <person name="Barry K.W."/>
            <person name="Cichocki N."/>
            <person name="Veneault-Fourrey C."/>
            <person name="LaButti K."/>
            <person name="Lindquist E.A."/>
            <person name="Lipzen A."/>
            <person name="Lundell T."/>
            <person name="Morin E."/>
            <person name="Murat C."/>
            <person name="Sun H."/>
            <person name="Tunlid A."/>
            <person name="Henrissat B."/>
            <person name="Grigoriev I.V."/>
            <person name="Hibbett D.S."/>
            <person name="Martin F."/>
            <person name="Nordberg H.P."/>
            <person name="Cantor M.N."/>
            <person name="Hua S.X."/>
        </authorList>
    </citation>
    <scope>NUCLEOTIDE SEQUENCE [LARGE SCALE GENOMIC DNA]</scope>
    <source>
        <strain evidence="1 2">441</strain>
    </source>
</reference>
<keyword evidence="2" id="KW-1185">Reference proteome</keyword>
<gene>
    <name evidence="1" type="ORF">PISMIDRAFT_672150</name>
</gene>
<accession>A0A0D0A521</accession>
<dbReference type="HOGENOM" id="CLU_3051271_0_0_1"/>
<reference evidence="2" key="2">
    <citation type="submission" date="2015-01" db="EMBL/GenBank/DDBJ databases">
        <title>Evolutionary Origins and Diversification of the Mycorrhizal Mutualists.</title>
        <authorList>
            <consortium name="DOE Joint Genome Institute"/>
            <consortium name="Mycorrhizal Genomics Consortium"/>
            <person name="Kohler A."/>
            <person name="Kuo A."/>
            <person name="Nagy L.G."/>
            <person name="Floudas D."/>
            <person name="Copeland A."/>
            <person name="Barry K.W."/>
            <person name="Cichocki N."/>
            <person name="Veneault-Fourrey C."/>
            <person name="LaButti K."/>
            <person name="Lindquist E.A."/>
            <person name="Lipzen A."/>
            <person name="Lundell T."/>
            <person name="Morin E."/>
            <person name="Murat C."/>
            <person name="Riley R."/>
            <person name="Ohm R."/>
            <person name="Sun H."/>
            <person name="Tunlid A."/>
            <person name="Henrissat B."/>
            <person name="Grigoriev I.V."/>
            <person name="Hibbett D.S."/>
            <person name="Martin F."/>
        </authorList>
    </citation>
    <scope>NUCLEOTIDE SEQUENCE [LARGE SCALE GENOMIC DNA]</scope>
    <source>
        <strain evidence="2">441</strain>
    </source>
</reference>